<reference evidence="2 3" key="1">
    <citation type="journal article" date="2018" name="Nat. Ecol. Evol.">
        <title>Pezizomycetes genomes reveal the molecular basis of ectomycorrhizal truffle lifestyle.</title>
        <authorList>
            <person name="Murat C."/>
            <person name="Payen T."/>
            <person name="Noel B."/>
            <person name="Kuo A."/>
            <person name="Morin E."/>
            <person name="Chen J."/>
            <person name="Kohler A."/>
            <person name="Krizsan K."/>
            <person name="Balestrini R."/>
            <person name="Da Silva C."/>
            <person name="Montanini B."/>
            <person name="Hainaut M."/>
            <person name="Levati E."/>
            <person name="Barry K.W."/>
            <person name="Belfiori B."/>
            <person name="Cichocki N."/>
            <person name="Clum A."/>
            <person name="Dockter R.B."/>
            <person name="Fauchery L."/>
            <person name="Guy J."/>
            <person name="Iotti M."/>
            <person name="Le Tacon F."/>
            <person name="Lindquist E.A."/>
            <person name="Lipzen A."/>
            <person name="Malagnac F."/>
            <person name="Mello A."/>
            <person name="Molinier V."/>
            <person name="Miyauchi S."/>
            <person name="Poulain J."/>
            <person name="Riccioni C."/>
            <person name="Rubini A."/>
            <person name="Sitrit Y."/>
            <person name="Splivallo R."/>
            <person name="Traeger S."/>
            <person name="Wang M."/>
            <person name="Zifcakova L."/>
            <person name="Wipf D."/>
            <person name="Zambonelli A."/>
            <person name="Paolocci F."/>
            <person name="Nowrousian M."/>
            <person name="Ottonello S."/>
            <person name="Baldrian P."/>
            <person name="Spatafora J.W."/>
            <person name="Henrissat B."/>
            <person name="Nagy L.G."/>
            <person name="Aury J.M."/>
            <person name="Wincker P."/>
            <person name="Grigoriev I.V."/>
            <person name="Bonfante P."/>
            <person name="Martin F.M."/>
        </authorList>
    </citation>
    <scope>NUCLEOTIDE SEQUENCE [LARGE SCALE GENOMIC DNA]</scope>
    <source>
        <strain evidence="2 3">RN42</strain>
    </source>
</reference>
<evidence type="ECO:0000313" key="2">
    <source>
        <dbReference type="EMBL" id="RPA85824.1"/>
    </source>
</evidence>
<gene>
    <name evidence="2" type="ORF">BJ508DRAFT_411791</name>
</gene>
<dbReference type="Proteomes" id="UP000275078">
    <property type="component" value="Unassembled WGS sequence"/>
</dbReference>
<proteinExistence type="predicted"/>
<keyword evidence="3" id="KW-1185">Reference proteome</keyword>
<protein>
    <submittedName>
        <fullName evidence="2">Uncharacterized protein</fullName>
    </submittedName>
</protein>
<organism evidence="2 3">
    <name type="scientific">Ascobolus immersus RN42</name>
    <dbReference type="NCBI Taxonomy" id="1160509"/>
    <lineage>
        <taxon>Eukaryota</taxon>
        <taxon>Fungi</taxon>
        <taxon>Dikarya</taxon>
        <taxon>Ascomycota</taxon>
        <taxon>Pezizomycotina</taxon>
        <taxon>Pezizomycetes</taxon>
        <taxon>Pezizales</taxon>
        <taxon>Ascobolaceae</taxon>
        <taxon>Ascobolus</taxon>
    </lineage>
</organism>
<dbReference type="AlphaFoldDB" id="A0A3N4IW22"/>
<evidence type="ECO:0000313" key="3">
    <source>
        <dbReference type="Proteomes" id="UP000275078"/>
    </source>
</evidence>
<evidence type="ECO:0000256" key="1">
    <source>
        <dbReference type="SAM" id="MobiDB-lite"/>
    </source>
</evidence>
<sequence>MNHGRPSRSKHDKLALQKEVLAASSFRQPAVYSNEWSAKDIEEYFRRTHSQVNLTLDQGRVGRYEAADPYRRARAAVKRKAPEPIEPSPPYTSIGTGSFEDLRRAEATQQHRETLTKWQTDRVNQYLDDQVDYWQHKRMYELDCRTGKHPAATLFGDSLSKQDVAEYVVEPWNYWGLQPAVLTEDKVGLLKPIGRNGVNYVYESK</sequence>
<name>A0A3N4IW22_ASCIM</name>
<accession>A0A3N4IW22</accession>
<dbReference type="EMBL" id="ML119652">
    <property type="protein sequence ID" value="RPA85824.1"/>
    <property type="molecule type" value="Genomic_DNA"/>
</dbReference>
<feature type="region of interest" description="Disordered" evidence="1">
    <location>
        <begin position="75"/>
        <end position="97"/>
    </location>
</feature>